<keyword evidence="3" id="KW-1133">Transmembrane helix</keyword>
<feature type="region of interest" description="Disordered" evidence="2">
    <location>
        <begin position="476"/>
        <end position="496"/>
    </location>
</feature>
<feature type="compositionally biased region" description="Polar residues" evidence="2">
    <location>
        <begin position="170"/>
        <end position="188"/>
    </location>
</feature>
<feature type="domain" description="CBM1" evidence="4">
    <location>
        <begin position="641"/>
        <end position="676"/>
    </location>
</feature>
<feature type="region of interest" description="Disordered" evidence="2">
    <location>
        <begin position="371"/>
        <end position="400"/>
    </location>
</feature>
<feature type="region of interest" description="Disordered" evidence="2">
    <location>
        <begin position="573"/>
        <end position="592"/>
    </location>
</feature>
<feature type="domain" description="CBM1" evidence="4">
    <location>
        <begin position="689"/>
        <end position="724"/>
    </location>
</feature>
<feature type="transmembrane region" description="Helical" evidence="3">
    <location>
        <begin position="1154"/>
        <end position="1172"/>
    </location>
</feature>
<feature type="compositionally biased region" description="Polar residues" evidence="2">
    <location>
        <begin position="1"/>
        <end position="11"/>
    </location>
</feature>
<dbReference type="PROSITE" id="PS00562">
    <property type="entry name" value="CBM1_1"/>
    <property type="match status" value="2"/>
</dbReference>
<feature type="compositionally biased region" description="Gly residues" evidence="2">
    <location>
        <begin position="763"/>
        <end position="773"/>
    </location>
</feature>
<dbReference type="SMR" id="A0AA97PGC3"/>
<feature type="region of interest" description="Disordered" evidence="2">
    <location>
        <begin position="724"/>
        <end position="979"/>
    </location>
</feature>
<dbReference type="PROSITE" id="PS51164">
    <property type="entry name" value="CBM1_2"/>
    <property type="match status" value="4"/>
</dbReference>
<dbReference type="Pfam" id="PF00734">
    <property type="entry name" value="CBM_1"/>
    <property type="match status" value="4"/>
</dbReference>
<dbReference type="SMART" id="SM00236">
    <property type="entry name" value="fCBD"/>
    <property type="match status" value="4"/>
</dbReference>
<dbReference type="InterPro" id="IPR000254">
    <property type="entry name" value="CBD"/>
</dbReference>
<feature type="transmembrane region" description="Helical" evidence="3">
    <location>
        <begin position="1456"/>
        <end position="1485"/>
    </location>
</feature>
<feature type="compositionally biased region" description="Basic and acidic residues" evidence="2">
    <location>
        <begin position="198"/>
        <end position="224"/>
    </location>
</feature>
<feature type="transmembrane region" description="Helical" evidence="3">
    <location>
        <begin position="1202"/>
        <end position="1225"/>
    </location>
</feature>
<feature type="compositionally biased region" description="Polar residues" evidence="2">
    <location>
        <begin position="912"/>
        <end position="922"/>
    </location>
</feature>
<gene>
    <name evidence="5" type="ORF">OOU_Y34scaffold00927g23</name>
</gene>
<feature type="compositionally biased region" description="Pro residues" evidence="2">
    <location>
        <begin position="229"/>
        <end position="243"/>
    </location>
</feature>
<dbReference type="PANTHER" id="PTHR37544:SF3">
    <property type="entry name" value="SPRAY"/>
    <property type="match status" value="1"/>
</dbReference>
<dbReference type="SUPFAM" id="SSF57180">
    <property type="entry name" value="Cellulose-binding domain"/>
    <property type="match status" value="4"/>
</dbReference>
<feature type="domain" description="CBM1" evidence="4">
    <location>
        <begin position="593"/>
        <end position="628"/>
    </location>
</feature>
<sequence>MAAQIPMTTSARDLRRPSTAAVSMMSENTRSPDQPGEYETVARLGRRHTYRGIDGRQLAERDEDLPDWKPAPLRWPFLTVLTAVLFALMAATIYAVQTLPAADSRGALWQAESVASSTNLGDAAGSSDELSRRAHLVGRAPAEVSPAKTSAAGQPSPDPTPGATEKGPNPASSAGNGPDTSNANQGNRPQAAVPAQSEADRQREADERNRQLDEKNKEESDNKNRPGQSPSPTPTPTPTPEPGQNPERSTSTTTTITQTPPTEKTDTSSRSSTSTTTSSTTSTTATTTETEPTRTPGNGFPGGGNSGGGGGNLGDGCSDRRPCAQGVCKNDKCIEESNNGGGGNIGDACSDRRPCSQGAICKDNKCVDDKTTTTTTTSTSSTTTSSSIATTTTSNSSGGAAIGESCRFRPCAEGGKCENGSCVTDKPSNDPPQTTSVPDNGNGGAKIGEKCGILQGAPSCLEGKCVNGVCAEDRPNDDPPSNNPPQNGGVKLDQPCGASAPFGEPKDCAEGTCKLSGLGWKCVQDSNPQPQPQLPPAPKLGDRCGDSVVVPFAPKDCTEGQCRRGSSGVWTCEKETQNPPDNTPPNGGGNDGGLVKLHEKCGGIGYTGPTRCEQGTCKVINPYHSQCVDEGSASEPGTGNGLPKLYDRCGGIGYTGPTTCAMGTCKVMNPYYSQCVDEGPVVVPGTGVVLPKLHEKCGGIGYSGPTTCSQGTCKVVNPYHSQCVDESPVTGPGSGNNPPKGPGDNPADTPKPGENNNETRPGSGNGNGNGSGSGNNEPRPGTGNGNGNGSGNNGTTPGSGGNPSKGPSDNPANSPKPGENNNSPVQVVQLFGQCGGNGYTGPTTCSLGSCVKKDESWSECRLDNPWSTKSDEAQTTRAPKSPGIVVPRPGQEDNSKTATQTTQIRPGPDRNPVNNGQSQPESTRPPLINNPAPTDIPKIDRPKDDQKDEDASPQGGGRPFSPGSKTTSRVGRPAPVPTTRFEWVQVKTITTTDGKGDRTTLISTPTPQIQIDILTTTDSEGRPTVTTITKTVAPRTSTLTDSNGVPTATITEYAAIPTSAAQASTAPVEAMSRLSRSQHFAAFFLPLLLGVGLLAVARMIETTARQLQPFHRMTHPFGAPASESFCQRVGLIETIPIAFRSLAIKGGILRDPPVLLLSKLLLLFSAVLVPLAPEALALSMSETCRAEIGYEGCTASVAIFPALAWAAAGVIATMAVLALLLVVGLQRWTTGVASNPWSNAGMASICANPEVRAILLSLPNGLGARPSAPGKRPPRESTATGRVITHEQLLNAAGDRTFRLGMFPTEVGTDASSLRENASADYGVVLYNSGAEGNSLTASGGIDPDNIGIAISTPMTGTTAMASGEDGVEEFEYSDDEDEDDLGPADNRAPQGAGKFAPLQRQEEHHLPFMMLTYGPRLVFVASACALLIIIMYHQNSSADGGFERFMNQEGFGARLLFTIVGVVIAFFWASFFTNVSLMSPYLMLSIAPQRAERSILISPSSNPFSGLYRAIRDRHFFLAAVAATAILAEAMPILLHNLPSRGDLIASKHSSLYQACTWTSVGILCVMLAVITTSFFVSWPHMPSDPSSPAGAMFYVCDSPGMAWALEGTALLSQRERDSGVRALGMTYEFGAMEGMSGRRRVGVDADETSGAALVDQPEGAVV</sequence>
<dbReference type="GO" id="GO:0005975">
    <property type="term" value="P:carbohydrate metabolic process"/>
    <property type="evidence" value="ECO:0007669"/>
    <property type="project" value="InterPro"/>
</dbReference>
<feature type="transmembrane region" description="Helical" evidence="3">
    <location>
        <begin position="1080"/>
        <end position="1100"/>
    </location>
</feature>
<feature type="compositionally biased region" description="Low complexity" evidence="2">
    <location>
        <begin position="372"/>
        <end position="397"/>
    </location>
</feature>
<proteinExistence type="predicted"/>
<dbReference type="Pfam" id="PF11915">
    <property type="entry name" value="DUF3433"/>
    <property type="match status" value="2"/>
</dbReference>
<feature type="transmembrane region" description="Helical" evidence="3">
    <location>
        <begin position="75"/>
        <end position="96"/>
    </location>
</feature>
<feature type="transmembrane region" description="Helical" evidence="3">
    <location>
        <begin position="1418"/>
        <end position="1436"/>
    </location>
</feature>
<feature type="domain" description="CBM1" evidence="4">
    <location>
        <begin position="826"/>
        <end position="861"/>
    </location>
</feature>
<feature type="transmembrane region" description="Helical" evidence="3">
    <location>
        <begin position="1517"/>
        <end position="1539"/>
    </location>
</feature>
<evidence type="ECO:0000259" key="4">
    <source>
        <dbReference type="PROSITE" id="PS51164"/>
    </source>
</evidence>
<dbReference type="InterPro" id="IPR021840">
    <property type="entry name" value="DUF3433"/>
</dbReference>
<evidence type="ECO:0000256" key="2">
    <source>
        <dbReference type="SAM" id="MobiDB-lite"/>
    </source>
</evidence>
<feature type="transmembrane region" description="Helical" evidence="3">
    <location>
        <begin position="1559"/>
        <end position="1580"/>
    </location>
</feature>
<feature type="region of interest" description="Disordered" evidence="2">
    <location>
        <begin position="1"/>
        <end position="37"/>
    </location>
</feature>
<dbReference type="EMBL" id="JH793293">
    <property type="protein sequence ID" value="ELQ33533.1"/>
    <property type="molecule type" value="Genomic_DNA"/>
</dbReference>
<feature type="compositionally biased region" description="Low complexity" evidence="2">
    <location>
        <begin position="735"/>
        <end position="746"/>
    </location>
</feature>
<feature type="compositionally biased region" description="Basic and acidic residues" evidence="2">
    <location>
        <begin position="851"/>
        <end position="862"/>
    </location>
</feature>
<keyword evidence="3" id="KW-0472">Membrane</keyword>
<feature type="region of interest" description="Disordered" evidence="2">
    <location>
        <begin position="139"/>
        <end position="316"/>
    </location>
</feature>
<feature type="compositionally biased region" description="Basic and acidic residues" evidence="2">
    <location>
        <begin position="937"/>
        <end position="950"/>
    </location>
</feature>
<feature type="region of interest" description="Disordered" evidence="2">
    <location>
        <begin position="1369"/>
        <end position="1393"/>
    </location>
</feature>
<name>A0AA97PGC3_PYRO3</name>
<feature type="compositionally biased region" description="Gly residues" evidence="2">
    <location>
        <begin position="782"/>
        <end position="803"/>
    </location>
</feature>
<dbReference type="GO" id="GO:0005576">
    <property type="term" value="C:extracellular region"/>
    <property type="evidence" value="ECO:0007669"/>
    <property type="project" value="InterPro"/>
</dbReference>
<dbReference type="PANTHER" id="PTHR37544">
    <property type="entry name" value="SPRAY-RELATED"/>
    <property type="match status" value="1"/>
</dbReference>
<accession>A0AA97PGC3</accession>
<organism evidence="5">
    <name type="scientific">Pyricularia oryzae (strain Y34)</name>
    <name type="common">Rice blast fungus</name>
    <name type="synonym">Magnaporthe oryzae</name>
    <dbReference type="NCBI Taxonomy" id="1143189"/>
    <lineage>
        <taxon>Eukaryota</taxon>
        <taxon>Fungi</taxon>
        <taxon>Dikarya</taxon>
        <taxon>Ascomycota</taxon>
        <taxon>Pezizomycotina</taxon>
        <taxon>Sordariomycetes</taxon>
        <taxon>Sordariomycetidae</taxon>
        <taxon>Magnaporthales</taxon>
        <taxon>Pyriculariaceae</taxon>
        <taxon>Pyricularia</taxon>
    </lineage>
</organism>
<keyword evidence="3" id="KW-0812">Transmembrane</keyword>
<feature type="compositionally biased region" description="Acidic residues" evidence="2">
    <location>
        <begin position="1369"/>
        <end position="1383"/>
    </location>
</feature>
<reference evidence="5" key="1">
    <citation type="journal article" date="2012" name="PLoS Genet.">
        <title>Comparative analysis of the genomes of two field isolates of the rice blast fungus Magnaporthe oryzae.</title>
        <authorList>
            <person name="Xue M."/>
            <person name="Yang J."/>
            <person name="Li Z."/>
            <person name="Hu S."/>
            <person name="Yao N."/>
            <person name="Dean R.A."/>
            <person name="Zhao W."/>
            <person name="Shen M."/>
            <person name="Zhang H."/>
            <person name="Li C."/>
            <person name="Liu L."/>
            <person name="Cao L."/>
            <person name="Xu X."/>
            <person name="Xing Y."/>
            <person name="Hsiang T."/>
            <person name="Zhang Z."/>
            <person name="Xu J.R."/>
            <person name="Peng Y.L."/>
        </authorList>
    </citation>
    <scope>NUCLEOTIDE SEQUENCE</scope>
    <source>
        <strain evidence="5">Y34</strain>
    </source>
</reference>
<evidence type="ECO:0000256" key="3">
    <source>
        <dbReference type="SAM" id="Phobius"/>
    </source>
</evidence>
<dbReference type="GO" id="GO:0030248">
    <property type="term" value="F:cellulose binding"/>
    <property type="evidence" value="ECO:0007669"/>
    <property type="project" value="InterPro"/>
</dbReference>
<protein>
    <recommendedName>
        <fullName evidence="4">CBM1 domain-containing protein</fullName>
    </recommendedName>
</protein>
<feature type="compositionally biased region" description="Low complexity" evidence="2">
    <location>
        <begin position="244"/>
        <end position="298"/>
    </location>
</feature>
<feature type="compositionally biased region" description="Gly residues" evidence="2">
    <location>
        <begin position="299"/>
        <end position="314"/>
    </location>
</feature>
<keyword evidence="1" id="KW-0732">Signal</keyword>
<dbReference type="Proteomes" id="UP000011086">
    <property type="component" value="Unassembled WGS sequence"/>
</dbReference>
<evidence type="ECO:0000256" key="1">
    <source>
        <dbReference type="ARBA" id="ARBA00022729"/>
    </source>
</evidence>
<evidence type="ECO:0000313" key="5">
    <source>
        <dbReference type="EMBL" id="ELQ33533.1"/>
    </source>
</evidence>
<dbReference type="InterPro" id="IPR035971">
    <property type="entry name" value="CBD_sf"/>
</dbReference>